<feature type="coiled-coil region" evidence="1">
    <location>
        <begin position="2337"/>
        <end position="2369"/>
    </location>
</feature>
<feature type="compositionally biased region" description="Low complexity" evidence="2">
    <location>
        <begin position="1670"/>
        <end position="1698"/>
    </location>
</feature>
<dbReference type="GO" id="GO:0019005">
    <property type="term" value="C:SCF ubiquitin ligase complex"/>
    <property type="evidence" value="ECO:0007669"/>
    <property type="project" value="TreeGrafter"/>
</dbReference>
<dbReference type="SUPFAM" id="SSF52047">
    <property type="entry name" value="RNI-like"/>
    <property type="match status" value="2"/>
</dbReference>
<dbReference type="RefSeq" id="XP_001032113.2">
    <property type="nucleotide sequence ID" value="XM_001032113.2"/>
</dbReference>
<feature type="region of interest" description="Disordered" evidence="2">
    <location>
        <begin position="2299"/>
        <end position="2319"/>
    </location>
</feature>
<evidence type="ECO:0000256" key="3">
    <source>
        <dbReference type="SAM" id="Phobius"/>
    </source>
</evidence>
<evidence type="ECO:0000313" key="5">
    <source>
        <dbReference type="Proteomes" id="UP000009168"/>
    </source>
</evidence>
<name>I7MFW9_TETTS</name>
<dbReference type="GO" id="GO:0031146">
    <property type="term" value="P:SCF-dependent proteasomal ubiquitin-dependent protein catabolic process"/>
    <property type="evidence" value="ECO:0007669"/>
    <property type="project" value="TreeGrafter"/>
</dbReference>
<feature type="transmembrane region" description="Helical" evidence="3">
    <location>
        <begin position="3747"/>
        <end position="3769"/>
    </location>
</feature>
<feature type="compositionally biased region" description="Polar residues" evidence="2">
    <location>
        <begin position="2803"/>
        <end position="2817"/>
    </location>
</feature>
<feature type="transmembrane region" description="Helical" evidence="3">
    <location>
        <begin position="3775"/>
        <end position="3798"/>
    </location>
</feature>
<dbReference type="EMBL" id="GG662490">
    <property type="protein sequence ID" value="EAR84450.2"/>
    <property type="molecule type" value="Genomic_DNA"/>
</dbReference>
<feature type="region of interest" description="Disordered" evidence="2">
    <location>
        <begin position="2610"/>
        <end position="2629"/>
    </location>
</feature>
<accession>I7MFW9</accession>
<feature type="compositionally biased region" description="Polar residues" evidence="2">
    <location>
        <begin position="1841"/>
        <end position="1870"/>
    </location>
</feature>
<dbReference type="Proteomes" id="UP000009168">
    <property type="component" value="Unassembled WGS sequence"/>
</dbReference>
<dbReference type="SUPFAM" id="SSF52058">
    <property type="entry name" value="L domain-like"/>
    <property type="match status" value="1"/>
</dbReference>
<dbReference type="OrthoDB" id="1394818at2759"/>
<feature type="region of interest" description="Disordered" evidence="2">
    <location>
        <begin position="2057"/>
        <end position="2111"/>
    </location>
</feature>
<evidence type="ECO:0000313" key="4">
    <source>
        <dbReference type="EMBL" id="EAR84450.2"/>
    </source>
</evidence>
<feature type="transmembrane region" description="Helical" evidence="3">
    <location>
        <begin position="3693"/>
        <end position="3713"/>
    </location>
</feature>
<feature type="coiled-coil region" evidence="1">
    <location>
        <begin position="2954"/>
        <end position="3001"/>
    </location>
</feature>
<dbReference type="PROSITE" id="PS51450">
    <property type="entry name" value="LRR"/>
    <property type="match status" value="1"/>
</dbReference>
<feature type="compositionally biased region" description="Basic and acidic residues" evidence="2">
    <location>
        <begin position="2614"/>
        <end position="2625"/>
    </location>
</feature>
<feature type="compositionally biased region" description="Polar residues" evidence="2">
    <location>
        <begin position="1705"/>
        <end position="1719"/>
    </location>
</feature>
<keyword evidence="5" id="KW-1185">Reference proteome</keyword>
<feature type="region of interest" description="Disordered" evidence="2">
    <location>
        <begin position="1661"/>
        <end position="1727"/>
    </location>
</feature>
<dbReference type="PANTHER" id="PTHR13318">
    <property type="entry name" value="PARTNER OF PAIRED, ISOFORM B-RELATED"/>
    <property type="match status" value="1"/>
</dbReference>
<feature type="compositionally biased region" description="Low complexity" evidence="2">
    <location>
        <begin position="2092"/>
        <end position="2105"/>
    </location>
</feature>
<feature type="region of interest" description="Disordered" evidence="2">
    <location>
        <begin position="1825"/>
        <end position="1970"/>
    </location>
</feature>
<organism evidence="4 5">
    <name type="scientific">Tetrahymena thermophila (strain SB210)</name>
    <dbReference type="NCBI Taxonomy" id="312017"/>
    <lineage>
        <taxon>Eukaryota</taxon>
        <taxon>Sar</taxon>
        <taxon>Alveolata</taxon>
        <taxon>Ciliophora</taxon>
        <taxon>Intramacronucleata</taxon>
        <taxon>Oligohymenophorea</taxon>
        <taxon>Hymenostomatida</taxon>
        <taxon>Tetrahymenina</taxon>
        <taxon>Tetrahymenidae</taxon>
        <taxon>Tetrahymena</taxon>
    </lineage>
</organism>
<feature type="transmembrane region" description="Helical" evidence="3">
    <location>
        <begin position="3651"/>
        <end position="3673"/>
    </location>
</feature>
<keyword evidence="3" id="KW-1133">Transmembrane helix</keyword>
<feature type="compositionally biased region" description="Low complexity" evidence="2">
    <location>
        <begin position="1915"/>
        <end position="1933"/>
    </location>
</feature>
<protein>
    <submittedName>
        <fullName evidence="4">Transmembrane protein, putative</fullName>
    </submittedName>
</protein>
<feature type="compositionally biased region" description="Basic and acidic residues" evidence="2">
    <location>
        <begin position="1935"/>
        <end position="1968"/>
    </location>
</feature>
<feature type="compositionally biased region" description="Polar residues" evidence="2">
    <location>
        <begin position="2057"/>
        <end position="2067"/>
    </location>
</feature>
<keyword evidence="1" id="KW-0175">Coiled coil</keyword>
<dbReference type="KEGG" id="tet:TTHERM_00691480"/>
<feature type="region of interest" description="Disordered" evidence="2">
    <location>
        <begin position="2796"/>
        <end position="2819"/>
    </location>
</feature>
<dbReference type="Gene3D" id="3.80.10.10">
    <property type="entry name" value="Ribonuclease Inhibitor"/>
    <property type="match status" value="3"/>
</dbReference>
<dbReference type="STRING" id="312017.I7MFW9"/>
<evidence type="ECO:0000256" key="2">
    <source>
        <dbReference type="SAM" id="MobiDB-lite"/>
    </source>
</evidence>
<evidence type="ECO:0000256" key="1">
    <source>
        <dbReference type="SAM" id="Coils"/>
    </source>
</evidence>
<dbReference type="Pfam" id="PF13516">
    <property type="entry name" value="LRR_6"/>
    <property type="match status" value="1"/>
</dbReference>
<dbReference type="InterPro" id="IPR032675">
    <property type="entry name" value="LRR_dom_sf"/>
</dbReference>
<feature type="compositionally biased region" description="Low complexity" evidence="2">
    <location>
        <begin position="1890"/>
        <end position="1901"/>
    </location>
</feature>
<dbReference type="InterPro" id="IPR001611">
    <property type="entry name" value="Leu-rich_rpt"/>
</dbReference>
<feature type="compositionally biased region" description="Basic and acidic residues" evidence="2">
    <location>
        <begin position="1902"/>
        <end position="1914"/>
    </location>
</feature>
<sequence length="4007" mass="473098">MQKETIQLIKRGERLDRKQFILLRKNYSNNYLDNIIYPVDLFDSNSGLIVIKYNTLTEIELIECRIDIHLLKDIIQHSLQNLINISLIYCTFYSIEKPFMGETFEQERHLADFLNLINFVSLIRSFQFQQIKNIVFKPLKYSSVFQYQIKKPIDYDEKNRSNFTIYNNKKGEQLLPISIKKYDGKLEQPINSIKRQIEVTPELKKQIAQKVKALDTSQYVQNEIELKQFEISNMNSQGQFDVEDLIINLHKNNVQNSKDIDPQGVQSQCDQMISDIQRNIIVYTQQIKFCMQNIQKTQVLIIKDNILSFQDSFEQIRILIEKEKKNIKRIIFSQNHSLSKQLFSQFVVELHKIEDLQEISFIQTVLQENAFNLLLNLVKIKKIKYIIIYKSYFLQNEIEILLNSQSQPINHNSYFLLDIKNKQSHQFLTKVLPNYDMLLSYENEPFKLSQNEIVYLNFQKLSEEKKNLVQFYIKNNLLDINSDISEEFINKYKDLIYDQVTNQIQDNIEQIIQNEDIEILIKQDDINILNFPILISILSSFKETYEIETLKKHYLKPISQLKSIKSNKNLIKFFDIKYFLNNSKQDGQQDIQDSQFKMNYEMFFDFYKCYKYNKQLLKGEIVQEKIKNIHPWVLLDPDFKCISQNVIQFQGNRALCFLNILNEINIKVIDQLKIGIDLSDLFMNNIQFDLTQFNKIVDNLVELHLEKFNFLFDMSFLNNVFEKSKFLELLNLSDMSLTNDRIKDISFSKIPKTLKIFNISENSAIQNLSFLNSLFAQCSKLEALGLRNTDLFFQQKFSTIQFQLIPESLEKIDLSFNQIQNQKQTQLDFINQIIRRCFKLTHVFLISCGLTNFNIAPINFELLKQNTNFAKFDIKGNKSFKGLNFLNGMLDNCPNFTSLQLVDMNLTISKIKSINFMNCRNLTQLNLSQNQNIDNFSFLNEIFYFAPKLTSLILQDVGFSQDKLTNLNIEQLGKQLTELDISQNKSFDAFEFLNAFFPLAIQLVELNLSDINLNDQQMQFIAFEAIESQNITSITLTKNPIRKNFVRVFQLLKKRDYKIFINFEYEKIDNQMFRKFLKISNTTFEKTLAYQNLLNDQQHVEAEAFLEREQRKYLQTQQELVQKQSSQNFYRSNGLQNEKEKRVQKLEPSFSQKKFLEEFIINQMQLTQKLEEEYMKGSISFYDFELDQATNGKWSTINFRNLKCLSGIDIYSCRKDCLKFLIKLDMTGFSCNQGSFQFMNYLFLYATQLKVLNLSRCELSDDDIQSINFKSNSLEELDLSFNDQIQDFSFLNKLLQSCQKLKVLKLQDMDLNDEKISSVDFKYLRFTKLKILDFSYNYSIQDFDFLNRILDHAPHLEELLFQDIDIVDQQINQILFYKLKYTNLKKFVLSQNDQLTNYFFLNLIINYSPQLDHILISYQDIYKDLNYYLQKQECALQNTHAVSQSPDQKFQETSTSQITPFQNSPQMQSSMTQFNQYSNKKVDHLLLSKYMSQDQKQNQLKEYSESNLDLQKKTSFNSLIVSRFQQDQSLSAYLNKHQESNYIEQFNESNYFQQTNNNFFQQNQAYSSNNVNINQNNIQQLQNQYYQNNQQSFNNSQIIQEKQFEESINRMNQDIYDLLSSDQLGFSRRRVSQGFIKNNAEETKQLKEAELEQNNIIEREQSPQEDKAQEINSQNQINNERKLSYQSKSSLKQNLNKSQIEDSFRQSQNVKWADQSQQEIQKEDIKNNQIESNKINCSDQIIQSEATSKSNNTTQIQQQNKQKLDLNKNYMHQPLITTNQESNKGSNQQKSGSLQQKILENYLKDKQSPEQRNNTEEFCNSQNTIANNISPDKQNNHEKNQYNSPQAIKQSSPKQNQLQTPSKNKSQSPKSDAKNSPKLNLKNSPKIEKNSPQSNKKSSPQSDRKISSQNDQKHSPSNNNNNKINSQTNKQNSPKLDKNKKTQEEKKQHILVDKKNKQMKQEKQENYKDQSNLIDNKNEVIQNQSIVQENDNQDGSYQIVNMNDMQVIVSSQEMQKSEFLDCKQGENNQFQTDSKLISQEFDDLKCYQNTFNLQQFLSNQSPPQDANKNTHRLNQDDYSMPHKSRISLDIFNNPNNPKNTSNPVNQKVQLRDKKRKVFLERGEIAPQVQSSQPKSIKQNDVKLQKTNLQQLQQASQQDSTSDQLPQENSVYIQQKKKEKKHSKKIQQRQKVIKTPYAFLKDVFQKSQQLYNKIEKEVEDKGTTCLQSKKQNKIKLIDFNQEVNNRNKHQKSVNSKKQDIFYSDYYNQGDFNQSSLDYYNNNSGNYNYGQVGYNQQQIEQQTPQKNIKKPIQSNKKSEVKNQNQAELNFAEEFEQMIIDNQKWQKIQQQKQKEEQQNKIFQNNLRYQEQQIVNSPYRNYFLQENNIQRPYQSSSQFNQRDYTQINFIKPRSQQQNRTNQNRLVQEAQPHFLAELSQKKSQLNNKSLYDNLVQENLIQIQNQIETLQGTQNQQFYKSKPSATNNSVQIEQNKIIQNDIQASNQSIEQNKKQIQLNLLDSKSSSYHIQQKQFAESSQSIGKDSLLNHTNLNKLDYQQNNLNINKNSILVNLENYSLKNKTIQQDDNIQQNDSPTQEHQKYLKIGDLLDITQQNPLEKQNKPKNDDKQSKQHIIQQKIQNDFQTPLNGDISASQKEILNQKNKQVQNQNQQRYNDSVYNNSDVIFLEYQADINSNTISQQLLQINEDDNHQNQFVKIQIKDKEQNQSLQQQNSSSENNQQGLVHNLQNIQNSQQKGVQEQDLQDKQQDNGFLVQKEDNSNTDVLISEIKDKQQENSLLIQKEDGDKNNNQQILTNNHSNQKNESINEINNFEIKQQYNSLENKNKNLSEQPNQKQIIHSVLSKPSEIANPYLTQEIEFGQKDLQQKCKDNQQTLQEFTQVEFTQANENSVLYQKNLDMSQIDNDQSNILIIQADEQDQINDVTEVKFDQDNLINTSEIYQMKNQYQELEEKIIEIQQQDQKEDEMSDSQQNFDNFQKQLQKFQEDEDEYLQYLQQEQELNFKSIKNSQTEVIELCSLKGDLVQEIIEQIMYNASNSLKVLKLEDLDLSNFRDIDPSKSKLDLLELSLKKTIIPNLDFLNIIAGQCNKDLIRLNIQDLEIAQKKVTSNLQLKIFQQLQELSVSGKSTPQIFQNYSYFNLILNKCQCLKKLTIVNSHLDFQNIKIIHYKSLQELDFSYNSKIQVNFLNDLIKNSKNLIHLKLNGIQLTNEKANQLNFSNISGQLQTISFADNPLDFSDSQQLSFLKELVKYTKNSLQYFVIDHVFTQPYHILQRLCVEEDTIEISEQEKIQQDLNIQKETGKQKKIKYRTLVEFISRNQLSSPQLYLKLNETFEDNVIDIIFKDRSTCENIILNDLICGSIIQTQDFYLQNRNLKQNLLIFSPLEIRFQMINFKRRLTLNMLSKFTSEGQNNAYSTIFLGNNPQNYEVRQDSLQMISNCHDYILGFSPQKNEIFETFYKQFVNKQDCTYYSLYQAFSSNLYSQLKRVYLPLNLSLNLNKKQMSEVQVIQMLNFMPPQQLIIKERVSNQLLKCWYCINYLSPLTIKSKMKFQQDEEQVTLIKKQQFWYEKSIANYFIEYYYNRNTSKAQGPLEVVKKYLLYFLYLFFNALSSAQKPFLFDFTVIEFNNKLEYNSQNEAMLFILYIIYLLIIVACITLFNMIGLQYQSNISQISINSINHIIFIIYQIVIFFIDLTIVNSFKHSLKTISQRSMSFHKFKYLSVEMSFYIIQMRSLLYAQIIAFSFYFNFCFITIVIIANNKTYIILAALFFCLSMLIDLFSVFHLMTKLWFSNKKYQLCTEKIDKLIILTQITNLIASNNFIREYSPSNYIQICKKLIDKTVLSEQLQLVFYSLPQTILQLIFYKGQEGQKNNVIEASIAFNFIQLILSLIHVLSYNPTQVNQEMFDELNQKKKNELLNIYEAKLFDMQKYLIKKQYHDNLKYIRFSQQKKREELLKLGSNRIIYKQYFEQDQEKYQDLMNEIQYNLDITQYFEQ</sequence>
<keyword evidence="3" id="KW-0472">Membrane</keyword>
<reference evidence="5" key="1">
    <citation type="journal article" date="2006" name="PLoS Biol.">
        <title>Macronuclear genome sequence of the ciliate Tetrahymena thermophila, a model eukaryote.</title>
        <authorList>
            <person name="Eisen J.A."/>
            <person name="Coyne R.S."/>
            <person name="Wu M."/>
            <person name="Wu D."/>
            <person name="Thiagarajan M."/>
            <person name="Wortman J.R."/>
            <person name="Badger J.H."/>
            <person name="Ren Q."/>
            <person name="Amedeo P."/>
            <person name="Jones K.M."/>
            <person name="Tallon L.J."/>
            <person name="Delcher A.L."/>
            <person name="Salzberg S.L."/>
            <person name="Silva J.C."/>
            <person name="Haas B.J."/>
            <person name="Majoros W.H."/>
            <person name="Farzad M."/>
            <person name="Carlton J.M."/>
            <person name="Smith R.K. Jr."/>
            <person name="Garg J."/>
            <person name="Pearlman R.E."/>
            <person name="Karrer K.M."/>
            <person name="Sun L."/>
            <person name="Manning G."/>
            <person name="Elde N.C."/>
            <person name="Turkewitz A.P."/>
            <person name="Asai D.J."/>
            <person name="Wilkes D.E."/>
            <person name="Wang Y."/>
            <person name="Cai H."/>
            <person name="Collins K."/>
            <person name="Stewart B.A."/>
            <person name="Lee S.R."/>
            <person name="Wilamowska K."/>
            <person name="Weinberg Z."/>
            <person name="Ruzzo W.L."/>
            <person name="Wloga D."/>
            <person name="Gaertig J."/>
            <person name="Frankel J."/>
            <person name="Tsao C.-C."/>
            <person name="Gorovsky M.A."/>
            <person name="Keeling P.J."/>
            <person name="Waller R.F."/>
            <person name="Patron N.J."/>
            <person name="Cherry J.M."/>
            <person name="Stover N.A."/>
            <person name="Krieger C.J."/>
            <person name="del Toro C."/>
            <person name="Ryder H.F."/>
            <person name="Williamson S.C."/>
            <person name="Barbeau R.A."/>
            <person name="Hamilton E.P."/>
            <person name="Orias E."/>
        </authorList>
    </citation>
    <scope>NUCLEOTIDE SEQUENCE [LARGE SCALE GENOMIC DNA]</scope>
    <source>
        <strain evidence="5">SB210</strain>
    </source>
</reference>
<dbReference type="GeneID" id="7833867"/>
<proteinExistence type="predicted"/>
<dbReference type="InParanoid" id="I7MFW9"/>
<keyword evidence="3 4" id="KW-0812">Transmembrane</keyword>
<gene>
    <name evidence="4" type="ORF">TTHERM_00691480</name>
</gene>